<feature type="compositionally biased region" description="Basic and acidic residues" evidence="1">
    <location>
        <begin position="49"/>
        <end position="64"/>
    </location>
</feature>
<dbReference type="EMBL" id="HACA01004709">
    <property type="protein sequence ID" value="CDW22070.1"/>
    <property type="molecule type" value="Transcribed_RNA"/>
</dbReference>
<dbReference type="AlphaFoldDB" id="A0A0K2T8E0"/>
<organism evidence="2">
    <name type="scientific">Lepeophtheirus salmonis</name>
    <name type="common">Salmon louse</name>
    <name type="synonym">Caligus salmonis</name>
    <dbReference type="NCBI Taxonomy" id="72036"/>
    <lineage>
        <taxon>Eukaryota</taxon>
        <taxon>Metazoa</taxon>
        <taxon>Ecdysozoa</taxon>
        <taxon>Arthropoda</taxon>
        <taxon>Crustacea</taxon>
        <taxon>Multicrustacea</taxon>
        <taxon>Hexanauplia</taxon>
        <taxon>Copepoda</taxon>
        <taxon>Siphonostomatoida</taxon>
        <taxon>Caligidae</taxon>
        <taxon>Lepeophtheirus</taxon>
    </lineage>
</organism>
<proteinExistence type="predicted"/>
<name>A0A0K2T8E0_LEPSM</name>
<dbReference type="OrthoDB" id="6381938at2759"/>
<feature type="compositionally biased region" description="Basic and acidic residues" evidence="1">
    <location>
        <begin position="74"/>
        <end position="100"/>
    </location>
</feature>
<accession>A0A0K2T8E0</accession>
<evidence type="ECO:0000313" key="2">
    <source>
        <dbReference type="EMBL" id="CDW22070.1"/>
    </source>
</evidence>
<protein>
    <submittedName>
        <fullName evidence="2">Uncharacterized protein</fullName>
    </submittedName>
</protein>
<reference evidence="2" key="1">
    <citation type="submission" date="2014-05" db="EMBL/GenBank/DDBJ databases">
        <authorList>
            <person name="Chronopoulou M."/>
        </authorList>
    </citation>
    <scope>NUCLEOTIDE SEQUENCE</scope>
    <source>
        <tissue evidence="2">Whole organism</tissue>
    </source>
</reference>
<feature type="non-terminal residue" evidence="2">
    <location>
        <position position="106"/>
    </location>
</feature>
<feature type="region of interest" description="Disordered" evidence="1">
    <location>
        <begin position="1"/>
        <end position="106"/>
    </location>
</feature>
<feature type="compositionally biased region" description="Polar residues" evidence="1">
    <location>
        <begin position="1"/>
        <end position="20"/>
    </location>
</feature>
<evidence type="ECO:0000256" key="1">
    <source>
        <dbReference type="SAM" id="MobiDB-lite"/>
    </source>
</evidence>
<sequence>MDSSTQESYTSFSTFGNQSLLYPPSPEAKSDLVPGGVNVSDKSSFRSYGNDHGHGGGYGHDHGHGGGGGYGHGGGHDDHGDGGGYGDHGHGGGGYDDHGHGGGHGG</sequence>